<dbReference type="InterPro" id="IPR052035">
    <property type="entry name" value="ZnF_BED_domain_contain"/>
</dbReference>
<dbReference type="SMART" id="SM00614">
    <property type="entry name" value="ZnF_BED"/>
    <property type="match status" value="1"/>
</dbReference>
<dbReference type="PANTHER" id="PTHR46481:SF10">
    <property type="entry name" value="ZINC FINGER BED DOMAIN-CONTAINING PROTEIN 39"/>
    <property type="match status" value="1"/>
</dbReference>
<keyword evidence="2" id="KW-0479">Metal-binding</keyword>
<protein>
    <submittedName>
        <fullName evidence="11">Zinc finger BED domain-containing protein 1</fullName>
    </submittedName>
</protein>
<dbReference type="GO" id="GO:0008270">
    <property type="term" value="F:zinc ion binding"/>
    <property type="evidence" value="ECO:0007669"/>
    <property type="project" value="UniProtKB-KW"/>
</dbReference>
<evidence type="ECO:0000256" key="8">
    <source>
        <dbReference type="ARBA" id="ARBA00023242"/>
    </source>
</evidence>
<keyword evidence="6" id="KW-0238">DNA-binding</keyword>
<evidence type="ECO:0000313" key="12">
    <source>
        <dbReference type="Proteomes" id="UP001174136"/>
    </source>
</evidence>
<dbReference type="Pfam" id="PF02892">
    <property type="entry name" value="zf-BED"/>
    <property type="match status" value="1"/>
</dbReference>
<dbReference type="GO" id="GO:0046983">
    <property type="term" value="F:protein dimerization activity"/>
    <property type="evidence" value="ECO:0007669"/>
    <property type="project" value="InterPro"/>
</dbReference>
<proteinExistence type="predicted"/>
<evidence type="ECO:0000256" key="3">
    <source>
        <dbReference type="ARBA" id="ARBA00022771"/>
    </source>
</evidence>
<dbReference type="SUPFAM" id="SSF57667">
    <property type="entry name" value="beta-beta-alpha zinc fingers"/>
    <property type="match status" value="1"/>
</dbReference>
<dbReference type="InterPro" id="IPR012337">
    <property type="entry name" value="RNaseH-like_sf"/>
</dbReference>
<dbReference type="InterPro" id="IPR036236">
    <property type="entry name" value="Znf_C2H2_sf"/>
</dbReference>
<evidence type="ECO:0000259" key="10">
    <source>
        <dbReference type="PROSITE" id="PS50808"/>
    </source>
</evidence>
<keyword evidence="3 9" id="KW-0863">Zinc-finger</keyword>
<dbReference type="SUPFAM" id="SSF140996">
    <property type="entry name" value="Hermes dimerisation domain"/>
    <property type="match status" value="1"/>
</dbReference>
<organism evidence="11 12">
    <name type="scientific">Merluccius polli</name>
    <name type="common">Benguela hake</name>
    <name type="synonym">Merluccius cadenati</name>
    <dbReference type="NCBI Taxonomy" id="89951"/>
    <lineage>
        <taxon>Eukaryota</taxon>
        <taxon>Metazoa</taxon>
        <taxon>Chordata</taxon>
        <taxon>Craniata</taxon>
        <taxon>Vertebrata</taxon>
        <taxon>Euteleostomi</taxon>
        <taxon>Actinopterygii</taxon>
        <taxon>Neopterygii</taxon>
        <taxon>Teleostei</taxon>
        <taxon>Neoteleostei</taxon>
        <taxon>Acanthomorphata</taxon>
        <taxon>Zeiogadaria</taxon>
        <taxon>Gadariae</taxon>
        <taxon>Gadiformes</taxon>
        <taxon>Gadoidei</taxon>
        <taxon>Merlucciidae</taxon>
        <taxon>Merluccius</taxon>
    </lineage>
</organism>
<comment type="subcellular location">
    <subcellularLocation>
        <location evidence="1">Nucleus</location>
    </subcellularLocation>
</comment>
<dbReference type="InterPro" id="IPR003656">
    <property type="entry name" value="Znf_BED"/>
</dbReference>
<feature type="domain" description="BED-type" evidence="10">
    <location>
        <begin position="4"/>
        <end position="48"/>
    </location>
</feature>
<dbReference type="EMBL" id="JAOPHQ010004553">
    <property type="protein sequence ID" value="KAK0139095.1"/>
    <property type="molecule type" value="Genomic_DNA"/>
</dbReference>
<dbReference type="GO" id="GO:0003677">
    <property type="term" value="F:DNA binding"/>
    <property type="evidence" value="ECO:0007669"/>
    <property type="project" value="UniProtKB-KW"/>
</dbReference>
<dbReference type="AlphaFoldDB" id="A0AA47MF75"/>
<evidence type="ECO:0000256" key="7">
    <source>
        <dbReference type="ARBA" id="ARBA00023163"/>
    </source>
</evidence>
<sequence>MSVKKKSKAWEYFDLDQDGTQASCRLCPVKLAYKNSTGSMRNHLQSKHLDVNLDGTENSQTPKQARITAFTSPTTRRRCDPGRSEKIHRLITEMTAIDMLPLSFVEGKGFNKLLNFLEPEYTVAGRKLITTKLEVAHANMTAVIKAKMAKAEYVAITSDGWTATTTESYMTITGHCIVEGEMVSRVLQTCAMEERHTAANLAEHLRTSTSKWGLEGKVIACVHDNAANMVLANETILDWKSVPCFAHTLQLAVHNGLKANAMTRLTGACSRLMGHFHHSTVATNALKKKQAQLFPDGENHHKLIQSCKTRWNSVCDMLARLHEQRWAVTAVLSDRTVTKLSEARTLEMTDDNWQTIETMLPVLESLKTATTTLCSEEYISLSMVFPITMRLLDRYLVISADDSTVVCDFKKTVATSLRKRMEPDNTERAGRAALLASALDPRHKHLRFLPLDVQAAVKQQLVIHYDGLAATVHVGEDGGACEEASGMSLEPGPSRKRKKTTLSAFFGEDYAEGEPSDDELERYWADPPLPLTEDPLMWWSGKERSFPKVYMLAMRFLCVPATSVPAERVFSAAGLIVSRLRSRLLPKHVDMLISLNKNAWSE</sequence>
<evidence type="ECO:0000256" key="4">
    <source>
        <dbReference type="ARBA" id="ARBA00022833"/>
    </source>
</evidence>
<keyword evidence="12" id="KW-1185">Reference proteome</keyword>
<dbReference type="InterPro" id="IPR008906">
    <property type="entry name" value="HATC_C_dom"/>
</dbReference>
<comment type="caution">
    <text evidence="11">The sequence shown here is derived from an EMBL/GenBank/DDBJ whole genome shotgun (WGS) entry which is preliminary data.</text>
</comment>
<dbReference type="GO" id="GO:0005634">
    <property type="term" value="C:nucleus"/>
    <property type="evidence" value="ECO:0007669"/>
    <property type="project" value="UniProtKB-SubCell"/>
</dbReference>
<dbReference type="GO" id="GO:0009791">
    <property type="term" value="P:post-embryonic development"/>
    <property type="evidence" value="ECO:0007669"/>
    <property type="project" value="UniProtKB-ARBA"/>
</dbReference>
<dbReference type="PROSITE" id="PS50808">
    <property type="entry name" value="ZF_BED"/>
    <property type="match status" value="1"/>
</dbReference>
<reference evidence="11" key="1">
    <citation type="journal article" date="2023" name="Front. Mar. Sci.">
        <title>A new Merluccius polli reference genome to investigate the effects of global change in West African waters.</title>
        <authorList>
            <person name="Mateo J.L."/>
            <person name="Blanco-Fernandez C."/>
            <person name="Garcia-Vazquez E."/>
            <person name="Machado-Schiaffino G."/>
        </authorList>
    </citation>
    <scope>NUCLEOTIDE SEQUENCE</scope>
    <source>
        <strain evidence="11">C29</strain>
        <tissue evidence="11">Fin</tissue>
    </source>
</reference>
<gene>
    <name evidence="11" type="primary">ZBED1_124</name>
    <name evidence="11" type="ORF">N1851_024384</name>
</gene>
<keyword evidence="5" id="KW-0805">Transcription regulation</keyword>
<evidence type="ECO:0000313" key="11">
    <source>
        <dbReference type="EMBL" id="KAK0139095.1"/>
    </source>
</evidence>
<evidence type="ECO:0000256" key="1">
    <source>
        <dbReference type="ARBA" id="ARBA00004123"/>
    </source>
</evidence>
<dbReference type="Pfam" id="PF05699">
    <property type="entry name" value="Dimer_Tnp_hAT"/>
    <property type="match status" value="1"/>
</dbReference>
<name>A0AA47MF75_MERPO</name>
<accession>A0AA47MF75</accession>
<evidence type="ECO:0000256" key="5">
    <source>
        <dbReference type="ARBA" id="ARBA00023015"/>
    </source>
</evidence>
<keyword evidence="4" id="KW-0862">Zinc</keyword>
<evidence type="ECO:0000256" key="2">
    <source>
        <dbReference type="ARBA" id="ARBA00022723"/>
    </source>
</evidence>
<evidence type="ECO:0000256" key="9">
    <source>
        <dbReference type="PROSITE-ProRule" id="PRU00027"/>
    </source>
</evidence>
<dbReference type="PANTHER" id="PTHR46481">
    <property type="entry name" value="ZINC FINGER BED DOMAIN-CONTAINING PROTEIN 4"/>
    <property type="match status" value="1"/>
</dbReference>
<dbReference type="Proteomes" id="UP001174136">
    <property type="component" value="Unassembled WGS sequence"/>
</dbReference>
<keyword evidence="8" id="KW-0539">Nucleus</keyword>
<keyword evidence="7" id="KW-0804">Transcription</keyword>
<dbReference type="SUPFAM" id="SSF53098">
    <property type="entry name" value="Ribonuclease H-like"/>
    <property type="match status" value="1"/>
</dbReference>
<evidence type="ECO:0000256" key="6">
    <source>
        <dbReference type="ARBA" id="ARBA00023125"/>
    </source>
</evidence>